<dbReference type="PANTHER" id="PTHR34135:SF2">
    <property type="entry name" value="LYSOZYME"/>
    <property type="match status" value="1"/>
</dbReference>
<evidence type="ECO:0000256" key="8">
    <source>
        <dbReference type="ARBA" id="ARBA00022801"/>
    </source>
</evidence>
<dbReference type="RefSeq" id="WP_190617381.1">
    <property type="nucleotide sequence ID" value="NZ_CP061538.1"/>
</dbReference>
<evidence type="ECO:0000256" key="2">
    <source>
        <dbReference type="ARBA" id="ARBA00004613"/>
    </source>
</evidence>
<feature type="chain" id="PRO_5028904419" description="lysozyme" evidence="13">
    <location>
        <begin position="30"/>
        <end position="552"/>
    </location>
</feature>
<dbReference type="CDD" id="cd06412">
    <property type="entry name" value="GH25_CH-type"/>
    <property type="match status" value="1"/>
</dbReference>
<dbReference type="PANTHER" id="PTHR34135">
    <property type="entry name" value="LYSOZYME"/>
    <property type="match status" value="1"/>
</dbReference>
<keyword evidence="13" id="KW-0732">Signal</keyword>
<dbReference type="PROSITE" id="PS51272">
    <property type="entry name" value="SLH"/>
    <property type="match status" value="3"/>
</dbReference>
<dbReference type="GO" id="GO:0005576">
    <property type="term" value="C:extracellular region"/>
    <property type="evidence" value="ECO:0007669"/>
    <property type="project" value="UniProtKB-SubCell"/>
</dbReference>
<dbReference type="InterPro" id="IPR002053">
    <property type="entry name" value="Glyco_hydro_25"/>
</dbReference>
<name>A0A7H2BJF3_9MICC</name>
<evidence type="ECO:0000256" key="12">
    <source>
        <dbReference type="SAM" id="MobiDB-lite"/>
    </source>
</evidence>
<dbReference type="Pfam" id="PF01183">
    <property type="entry name" value="Glyco_hydro_25"/>
    <property type="match status" value="1"/>
</dbReference>
<dbReference type="EMBL" id="CP061538">
    <property type="protein sequence ID" value="QNV39799.1"/>
    <property type="molecule type" value="Genomic_DNA"/>
</dbReference>
<dbReference type="EC" id="3.2.1.17" evidence="4"/>
<protein>
    <recommendedName>
        <fullName evidence="4">lysozyme</fullName>
        <ecNumber evidence="4">3.2.1.17</ecNumber>
    </recommendedName>
</protein>
<dbReference type="InterPro" id="IPR001119">
    <property type="entry name" value="SLH_dom"/>
</dbReference>
<dbReference type="Pfam" id="PF00395">
    <property type="entry name" value="SLH"/>
    <property type="match status" value="3"/>
</dbReference>
<dbReference type="Gene3D" id="3.20.20.80">
    <property type="entry name" value="Glycosidases"/>
    <property type="match status" value="1"/>
</dbReference>
<keyword evidence="9" id="KW-1015">Disulfide bond</keyword>
<dbReference type="GO" id="GO:0016998">
    <property type="term" value="P:cell wall macromolecule catabolic process"/>
    <property type="evidence" value="ECO:0007669"/>
    <property type="project" value="InterPro"/>
</dbReference>
<keyword evidence="5" id="KW-0964">Secreted</keyword>
<dbReference type="InterPro" id="IPR017853">
    <property type="entry name" value="GH"/>
</dbReference>
<feature type="region of interest" description="Disordered" evidence="12">
    <location>
        <begin position="66"/>
        <end position="88"/>
    </location>
</feature>
<dbReference type="KEGG" id="rama:IDM48_10695"/>
<dbReference type="GO" id="GO:0016052">
    <property type="term" value="P:carbohydrate catabolic process"/>
    <property type="evidence" value="ECO:0007669"/>
    <property type="project" value="TreeGrafter"/>
</dbReference>
<evidence type="ECO:0000313" key="15">
    <source>
        <dbReference type="EMBL" id="QNV39799.1"/>
    </source>
</evidence>
<proteinExistence type="inferred from homology"/>
<dbReference type="Proteomes" id="UP000516421">
    <property type="component" value="Chromosome"/>
</dbReference>
<gene>
    <name evidence="15" type="ORF">IDM48_10695</name>
</gene>
<dbReference type="GO" id="GO:0003796">
    <property type="term" value="F:lysozyme activity"/>
    <property type="evidence" value="ECO:0007669"/>
    <property type="project" value="UniProtKB-EC"/>
</dbReference>
<keyword evidence="7" id="KW-0081">Bacteriolytic enzyme</keyword>
<dbReference type="FunFam" id="3.20.20.80:FF:000060">
    <property type="entry name" value="Lysozyme M1"/>
    <property type="match status" value="1"/>
</dbReference>
<keyword evidence="10" id="KW-0326">Glycosidase</keyword>
<feature type="region of interest" description="Disordered" evidence="12">
    <location>
        <begin position="38"/>
        <end position="57"/>
    </location>
</feature>
<dbReference type="PROSITE" id="PS51904">
    <property type="entry name" value="GLYCOSYL_HYDROL_F25_2"/>
    <property type="match status" value="1"/>
</dbReference>
<accession>A0A7H2BJF3</accession>
<evidence type="ECO:0000256" key="13">
    <source>
        <dbReference type="SAM" id="SignalP"/>
    </source>
</evidence>
<sequence length="552" mass="59543">MFNIPRIAIRSTALSVAFALLATNIPAQAAPATTQDLSTLTNGSETSQVQEALPESDVLKPAQLEAAPPVTGDGNPGATMGQGLKKMSQTANLSEASLKEAQQEVKAAQDGKDVAVSAHEFDSALSDATEHSKEKVTSGAAAVAISPTGSGVLGMDVSGWQPIVDWDGEYSKGARFAYIKATEGDSYASPSFSNQYVGSTEAGMMRGGYHFAIPTLESTGAEQARYFIANGGGWSADGRTLPGLLDIEYNPYSQLGDMCYDLSPAQMRAWIQSFVDEYRRITGRYPAVYSTANWWNTCTGNSTLFNYLPLHLASYSSTPGAMPSGWTNYDIWQYTDDGPFSGDSNVFNGTLSDLRNFVTVPTYKPKGAPATATMTFRDVPTSHPFYKEITWLANAGISTGWADRTYRPDESNSRAAMAAFLYRLSGSPAYTPPAKSRFKDVPTSHPFYKEISWLAATGITTGWADGTFRPDENISRAAMGAFLYRLAGSPSYAPTASSAFKDVPTSHPFYKEISWLASSQITTGWSDGTFRAEDAISRAAMAAFIYRYSRIA</sequence>
<comment type="similarity">
    <text evidence="3">Belongs to the glycosyl hydrolase 25 family.</text>
</comment>
<evidence type="ECO:0000256" key="10">
    <source>
        <dbReference type="ARBA" id="ARBA00023295"/>
    </source>
</evidence>
<evidence type="ECO:0000256" key="7">
    <source>
        <dbReference type="ARBA" id="ARBA00022638"/>
    </source>
</evidence>
<comment type="catalytic activity">
    <reaction evidence="1">
        <text>Hydrolysis of (1-&gt;4)-beta-linkages between N-acetylmuramic acid and N-acetyl-D-glucosamine residues in a peptidoglycan and between N-acetyl-D-glucosamine residues in chitodextrins.</text>
        <dbReference type="EC" id="3.2.1.17"/>
    </reaction>
</comment>
<feature type="domain" description="SLH" evidence="14">
    <location>
        <begin position="498"/>
        <end position="552"/>
    </location>
</feature>
<dbReference type="SUPFAM" id="SSF51445">
    <property type="entry name" value="(Trans)glycosidases"/>
    <property type="match status" value="1"/>
</dbReference>
<dbReference type="GO" id="GO:0031640">
    <property type="term" value="P:killing of cells of another organism"/>
    <property type="evidence" value="ECO:0007669"/>
    <property type="project" value="UniProtKB-KW"/>
</dbReference>
<evidence type="ECO:0000256" key="6">
    <source>
        <dbReference type="ARBA" id="ARBA00022529"/>
    </source>
</evidence>
<dbReference type="SMART" id="SM00641">
    <property type="entry name" value="Glyco_25"/>
    <property type="match status" value="1"/>
</dbReference>
<keyword evidence="6" id="KW-0929">Antimicrobial</keyword>
<dbReference type="AlphaFoldDB" id="A0A7H2BJF3"/>
<evidence type="ECO:0000313" key="16">
    <source>
        <dbReference type="Proteomes" id="UP000516421"/>
    </source>
</evidence>
<feature type="domain" description="SLH" evidence="14">
    <location>
        <begin position="434"/>
        <end position="497"/>
    </location>
</feature>
<dbReference type="GO" id="GO:0042742">
    <property type="term" value="P:defense response to bacterium"/>
    <property type="evidence" value="ECO:0007669"/>
    <property type="project" value="UniProtKB-KW"/>
</dbReference>
<evidence type="ECO:0000256" key="9">
    <source>
        <dbReference type="ARBA" id="ARBA00023157"/>
    </source>
</evidence>
<feature type="signal peptide" evidence="13">
    <location>
        <begin position="1"/>
        <end position="29"/>
    </location>
</feature>
<feature type="compositionally biased region" description="Polar residues" evidence="12">
    <location>
        <begin position="38"/>
        <end position="50"/>
    </location>
</feature>
<comment type="subcellular location">
    <subcellularLocation>
        <location evidence="2">Secreted</location>
    </subcellularLocation>
</comment>
<reference evidence="15 16" key="1">
    <citation type="submission" date="2020-09" db="EMBL/GenBank/DDBJ databases">
        <title>Investigation of environmental microbe.</title>
        <authorList>
            <person name="Ou Y."/>
            <person name="Kang Q."/>
        </authorList>
    </citation>
    <scope>NUCLEOTIDE SEQUENCE [LARGE SCALE GENOMIC DNA]</scope>
    <source>
        <strain evidence="15 16">KJZ-9</strain>
    </source>
</reference>
<feature type="domain" description="SLH" evidence="14">
    <location>
        <begin position="372"/>
        <end position="433"/>
    </location>
</feature>
<keyword evidence="8" id="KW-0378">Hydrolase</keyword>
<comment type="function">
    <text evidence="11">This enzyme has both lysozyme (acetylmuramidase) and diacetylmuramidase activities.</text>
</comment>
<evidence type="ECO:0000256" key="4">
    <source>
        <dbReference type="ARBA" id="ARBA00012732"/>
    </source>
</evidence>
<dbReference type="InterPro" id="IPR018077">
    <property type="entry name" value="Glyco_hydro_fam25_subgr"/>
</dbReference>
<organism evidence="15 16">
    <name type="scientific">Rothia amarae</name>
    <dbReference type="NCBI Taxonomy" id="169480"/>
    <lineage>
        <taxon>Bacteria</taxon>
        <taxon>Bacillati</taxon>
        <taxon>Actinomycetota</taxon>
        <taxon>Actinomycetes</taxon>
        <taxon>Micrococcales</taxon>
        <taxon>Micrococcaceae</taxon>
        <taxon>Rothia</taxon>
    </lineage>
</organism>
<evidence type="ECO:0000259" key="14">
    <source>
        <dbReference type="PROSITE" id="PS51272"/>
    </source>
</evidence>
<evidence type="ECO:0000256" key="1">
    <source>
        <dbReference type="ARBA" id="ARBA00000632"/>
    </source>
</evidence>
<evidence type="ECO:0000256" key="3">
    <source>
        <dbReference type="ARBA" id="ARBA00010646"/>
    </source>
</evidence>
<dbReference type="GO" id="GO:0009253">
    <property type="term" value="P:peptidoglycan catabolic process"/>
    <property type="evidence" value="ECO:0007669"/>
    <property type="project" value="InterPro"/>
</dbReference>
<evidence type="ECO:0000256" key="5">
    <source>
        <dbReference type="ARBA" id="ARBA00022525"/>
    </source>
</evidence>
<keyword evidence="16" id="KW-1185">Reference proteome</keyword>
<evidence type="ECO:0000256" key="11">
    <source>
        <dbReference type="ARBA" id="ARBA00055588"/>
    </source>
</evidence>